<name>K7AWN6_9ALTE</name>
<keyword evidence="2" id="KW-1185">Reference proteome</keyword>
<evidence type="ECO:0000313" key="1">
    <source>
        <dbReference type="EMBL" id="AGH43522.1"/>
    </source>
</evidence>
<sequence length="56" mass="6352">MNISLGSPFIFKGQARNLSDSWREHIFSDNAVGAHKLSFFVRLRTLVAAAFFGYFL</sequence>
<protein>
    <submittedName>
        <fullName evidence="1">Uncharacterized protein</fullName>
    </submittedName>
</protein>
<gene>
    <name evidence="1" type="ORF">C427_1413</name>
</gene>
<dbReference type="PATRIC" id="fig|1129794.4.peg.1398"/>
<evidence type="ECO:0000313" key="2">
    <source>
        <dbReference type="Proteomes" id="UP000011864"/>
    </source>
</evidence>
<dbReference type="EMBL" id="CP003837">
    <property type="protein sequence ID" value="AGH43522.1"/>
    <property type="molecule type" value="Genomic_DNA"/>
</dbReference>
<organism evidence="1 2">
    <name type="scientific">Paraglaciecola psychrophila 170</name>
    <dbReference type="NCBI Taxonomy" id="1129794"/>
    <lineage>
        <taxon>Bacteria</taxon>
        <taxon>Pseudomonadati</taxon>
        <taxon>Pseudomonadota</taxon>
        <taxon>Gammaproteobacteria</taxon>
        <taxon>Alteromonadales</taxon>
        <taxon>Alteromonadaceae</taxon>
        <taxon>Paraglaciecola</taxon>
    </lineage>
</organism>
<dbReference type="KEGG" id="gps:C427_1413"/>
<dbReference type="HOGENOM" id="CLU_3010162_0_0_6"/>
<dbReference type="AlphaFoldDB" id="K7AWN6"/>
<proteinExistence type="predicted"/>
<accession>K7AWN6</accession>
<dbReference type="Proteomes" id="UP000011864">
    <property type="component" value="Chromosome"/>
</dbReference>
<reference evidence="1 2" key="1">
    <citation type="journal article" date="2013" name="Genome Announc.">
        <title>Complete Genome Sequence of Glaciecola psychrophila Strain 170T.</title>
        <authorList>
            <person name="Yin J."/>
            <person name="Chen J."/>
            <person name="Liu G."/>
            <person name="Yu Y."/>
            <person name="Song L."/>
            <person name="Wang X."/>
            <person name="Qu X."/>
        </authorList>
    </citation>
    <scope>NUCLEOTIDE SEQUENCE [LARGE SCALE GENOMIC DNA]</scope>
    <source>
        <strain evidence="1 2">170</strain>
    </source>
</reference>